<dbReference type="InterPro" id="IPR023828">
    <property type="entry name" value="Peptidase_S8_Ser-AS"/>
</dbReference>
<dbReference type="PROSITE" id="PS00137">
    <property type="entry name" value="SUBTILASE_HIS"/>
    <property type="match status" value="1"/>
</dbReference>
<feature type="active site" description="Charge relay system" evidence="10 11">
    <location>
        <position position="246"/>
    </location>
</feature>
<dbReference type="GeneTree" id="ENSGT00940000159506"/>
<evidence type="ECO:0000256" key="7">
    <source>
        <dbReference type="ARBA" id="ARBA00022825"/>
    </source>
</evidence>
<dbReference type="Pfam" id="PF01483">
    <property type="entry name" value="P_proprotein"/>
    <property type="match status" value="1"/>
</dbReference>
<feature type="domain" description="P/Homo B" evidence="16">
    <location>
        <begin position="495"/>
        <end position="621"/>
    </location>
</feature>
<reference evidence="17" key="2">
    <citation type="submission" date="2025-08" db="UniProtKB">
        <authorList>
            <consortium name="Ensembl"/>
        </authorList>
    </citation>
    <scope>IDENTIFICATION</scope>
</reference>
<dbReference type="SUPFAM" id="SSF52743">
    <property type="entry name" value="Subtilisin-like"/>
    <property type="match status" value="1"/>
</dbReference>
<evidence type="ECO:0000256" key="6">
    <source>
        <dbReference type="ARBA" id="ARBA00022801"/>
    </source>
</evidence>
<dbReference type="FunFam" id="3.40.50.200:FF:000002">
    <property type="entry name" value="Proprotein convertase subtilisin/kexin type 5"/>
    <property type="match status" value="1"/>
</dbReference>
<evidence type="ECO:0000256" key="5">
    <source>
        <dbReference type="ARBA" id="ARBA00022737"/>
    </source>
</evidence>
<evidence type="ECO:0000256" key="9">
    <source>
        <dbReference type="ARBA" id="ARBA00023180"/>
    </source>
</evidence>
<dbReference type="InterPro" id="IPR023827">
    <property type="entry name" value="Peptidase_S8_Asp-AS"/>
</dbReference>
<dbReference type="GO" id="GO:0005615">
    <property type="term" value="C:extracellular space"/>
    <property type="evidence" value="ECO:0007669"/>
    <property type="project" value="TreeGrafter"/>
</dbReference>
<dbReference type="FunFam" id="2.60.120.260:FF:000006">
    <property type="entry name" value="Proprotein convertase subtilisin/kexin type 5"/>
    <property type="match status" value="1"/>
</dbReference>
<dbReference type="PROSITE" id="PS50900">
    <property type="entry name" value="PLAC"/>
    <property type="match status" value="1"/>
</dbReference>
<dbReference type="SUPFAM" id="SSF54897">
    <property type="entry name" value="Protease propeptides/inhibitors"/>
    <property type="match status" value="1"/>
</dbReference>
<feature type="domain" description="PLAC" evidence="15">
    <location>
        <begin position="901"/>
        <end position="939"/>
    </location>
</feature>
<dbReference type="Proteomes" id="UP000694397">
    <property type="component" value="Chromosome 7"/>
</dbReference>
<keyword evidence="2 11" id="KW-0645">Protease</keyword>
<evidence type="ECO:0000256" key="3">
    <source>
        <dbReference type="ARBA" id="ARBA00022685"/>
    </source>
</evidence>
<evidence type="ECO:0000256" key="8">
    <source>
        <dbReference type="ARBA" id="ARBA00023145"/>
    </source>
</evidence>
<keyword evidence="8" id="KW-0865">Zymogen</keyword>
<protein>
    <submittedName>
        <fullName evidence="17">Proprotein convertase subtilisin/kexin type 6</fullName>
    </submittedName>
</protein>
<name>A0A8C9RW06_SCLFO</name>
<dbReference type="InterPro" id="IPR008979">
    <property type="entry name" value="Galactose-bd-like_sf"/>
</dbReference>
<dbReference type="SUPFAM" id="SSF49785">
    <property type="entry name" value="Galactose-binding domain-like"/>
    <property type="match status" value="1"/>
</dbReference>
<dbReference type="InterPro" id="IPR038466">
    <property type="entry name" value="S8_pro-domain_sf"/>
</dbReference>
<feature type="active site" description="Charge relay system" evidence="10 11">
    <location>
        <position position="420"/>
    </location>
</feature>
<dbReference type="Gene3D" id="2.60.120.260">
    <property type="entry name" value="Galactose-binding domain-like"/>
    <property type="match status" value="1"/>
</dbReference>
<proteinExistence type="inferred from homology"/>
<dbReference type="Gene3D" id="2.10.220.10">
    <property type="entry name" value="Hormone Receptor, Insulin-like Growth Factor Receptor 1, Chain A, domain 2"/>
    <property type="match status" value="3"/>
</dbReference>
<dbReference type="InterPro" id="IPR002884">
    <property type="entry name" value="P_dom"/>
</dbReference>
<sequence length="939" mass="104853">MRCHFFRSNFKSLEATPQPKLPRAVSGSRGVILAVSSIRVVWRGDNMLLPVMLFFVTFTVCESFPSRDVYTNHWAVRVPAGRRAADELAAKYGYRNLGQIGTLEDHYHFHHSRVVRRSPFSTRGNHSFIHMDPKVDWVQQQMVKRRVKRTAGSDLNVLTFNDPKWPSMWYIHCGDKSLRCRSEMNIMAAWQRGFTGKNVVVSILDDGIEKNHTDLAQNYDPLASFDINGNDHDPTPRYDPTNENKHGTRCAGEVAAVGNNSHCTVGIAHHARIGGIRMLDGDVTDLVEAKSLGVRPDYIDIYSASWGPDDDGMTVDGPGPLAKQAFELAVKKGRKGRGSIFVWASGNGGRRGDHCSCDGYTNSIYTISVSSTTESGTMPWYLEACASTLASTYSSGESYHRKIVTTDLRQRCTEGHTGTSVSAPIAAGVIALALEANPLLTWRDVQHLLVATSRPAHLKAHDWKTNAVGHKVSHLYGFGLLDAEGMVLEAQTWRTVPPQHTCMEKGLRAIPLASVNTTGCAEQLDRQVAYLEHVVVRVTIAHPRRGDLQISLVSPSGTRSHLLAKRQFDNSKEGFRDWEFMTVHCWGEKAKGLWTLEITESPSRPRKLKEWTLILYGTSEHPYNSPSPLHPRGPESPSLEQQLEEPEEDEYDGRWEITKEWSAIGWPCHPECGEQGCYGPSADHCLNCIHFKLGRLRTGRTCVSHCPLGYFEDKAAQRCRRCTPGCERCVGRAPSECHACRRDLYLHADNNTCVTGCPLGYYVVPFVSFFLPRSFNLFYICTMIFFVCFFTHAYSLSGIMCVPKCASGMFFNLEEMECVPCHESCSSCNGPEREDCLQCAANFLEEEWMCVSTCSQGYYPDQTTGSLPAMCEEQCLNCSGPGITCTRCREGYSLVGGACIINNSCNNADEIFCEMVKSNRLCEKKLFRQFCCKTCFVAG</sequence>
<keyword evidence="3" id="KW-0165">Cleavage on pair of basic residues</keyword>
<evidence type="ECO:0000313" key="17">
    <source>
        <dbReference type="Ensembl" id="ENSSFOP00015024864.2"/>
    </source>
</evidence>
<dbReference type="Pfam" id="PF16470">
    <property type="entry name" value="S8_pro-domain"/>
    <property type="match status" value="1"/>
</dbReference>
<keyword evidence="5" id="KW-0677">Repeat</keyword>
<keyword evidence="14" id="KW-0472">Membrane</keyword>
<dbReference type="InterPro" id="IPR034182">
    <property type="entry name" value="Kexin/furin"/>
</dbReference>
<evidence type="ECO:0000256" key="14">
    <source>
        <dbReference type="SAM" id="Phobius"/>
    </source>
</evidence>
<evidence type="ECO:0000256" key="13">
    <source>
        <dbReference type="SAM" id="MobiDB-lite"/>
    </source>
</evidence>
<keyword evidence="6 11" id="KW-0378">Hydrolase</keyword>
<feature type="region of interest" description="Disordered" evidence="13">
    <location>
        <begin position="623"/>
        <end position="649"/>
    </location>
</feature>
<dbReference type="Pfam" id="PF00082">
    <property type="entry name" value="Peptidase_S8"/>
    <property type="match status" value="1"/>
</dbReference>
<dbReference type="InterPro" id="IPR032815">
    <property type="entry name" value="S8_pro-domain"/>
</dbReference>
<feature type="transmembrane region" description="Helical" evidence="14">
    <location>
        <begin position="777"/>
        <end position="802"/>
    </location>
</feature>
<reference evidence="17" key="3">
    <citation type="submission" date="2025-09" db="UniProtKB">
        <authorList>
            <consortium name="Ensembl"/>
        </authorList>
    </citation>
    <scope>IDENTIFICATION</scope>
</reference>
<dbReference type="PRINTS" id="PR00723">
    <property type="entry name" value="SUBTILISIN"/>
</dbReference>
<dbReference type="GO" id="GO:0016486">
    <property type="term" value="P:peptide hormone processing"/>
    <property type="evidence" value="ECO:0007669"/>
    <property type="project" value="TreeGrafter"/>
</dbReference>
<keyword evidence="14" id="KW-0812">Transmembrane</keyword>
<evidence type="ECO:0000256" key="4">
    <source>
        <dbReference type="ARBA" id="ARBA00022729"/>
    </source>
</evidence>
<evidence type="ECO:0000256" key="10">
    <source>
        <dbReference type="PIRSR" id="PIRSR615500-1"/>
    </source>
</evidence>
<dbReference type="SUPFAM" id="SSF57184">
    <property type="entry name" value="Growth factor receptor domain"/>
    <property type="match status" value="2"/>
</dbReference>
<dbReference type="InterPro" id="IPR006212">
    <property type="entry name" value="Furin_repeat"/>
</dbReference>
<evidence type="ECO:0000259" key="16">
    <source>
        <dbReference type="PROSITE" id="PS51829"/>
    </source>
</evidence>
<dbReference type="FunFam" id="3.30.70.850:FF:000001">
    <property type="entry name" value="Proprotein convertase subtilisin/kexin type 5"/>
    <property type="match status" value="1"/>
</dbReference>
<dbReference type="PANTHER" id="PTHR42884:SF8">
    <property type="entry name" value="PROPROTEIN CONVERTASE SUBTILISIN_KEXIN TYPE 6"/>
    <property type="match status" value="1"/>
</dbReference>
<dbReference type="Gene3D" id="3.30.70.850">
    <property type="entry name" value="Peptidase S8, pro-domain"/>
    <property type="match status" value="1"/>
</dbReference>
<dbReference type="GO" id="GO:0016020">
    <property type="term" value="C:membrane"/>
    <property type="evidence" value="ECO:0007669"/>
    <property type="project" value="TreeGrafter"/>
</dbReference>
<dbReference type="Pfam" id="PF08686">
    <property type="entry name" value="PLAC"/>
    <property type="match status" value="1"/>
</dbReference>
<keyword evidence="7 11" id="KW-0720">Serine protease</keyword>
<dbReference type="AlphaFoldDB" id="A0A8C9RW06"/>
<dbReference type="InterPro" id="IPR000209">
    <property type="entry name" value="Peptidase_S8/S53_dom"/>
</dbReference>
<dbReference type="InterPro" id="IPR015500">
    <property type="entry name" value="Peptidase_S8_subtilisin-rel"/>
</dbReference>
<dbReference type="CDD" id="cd00064">
    <property type="entry name" value="FU"/>
    <property type="match status" value="4"/>
</dbReference>
<evidence type="ECO:0000259" key="15">
    <source>
        <dbReference type="PROSITE" id="PS50900"/>
    </source>
</evidence>
<dbReference type="InterPro" id="IPR032778">
    <property type="entry name" value="GF_recep_IV"/>
</dbReference>
<dbReference type="CDD" id="cd04059">
    <property type="entry name" value="Peptidases_S8_Protein_convertases_Kexins_Furin-like"/>
    <property type="match status" value="1"/>
</dbReference>
<gene>
    <name evidence="17" type="primary">PCSK6</name>
</gene>
<evidence type="ECO:0000256" key="1">
    <source>
        <dbReference type="ARBA" id="ARBA00011073"/>
    </source>
</evidence>
<evidence type="ECO:0000256" key="2">
    <source>
        <dbReference type="ARBA" id="ARBA00022670"/>
    </source>
</evidence>
<dbReference type="InterPro" id="IPR022398">
    <property type="entry name" value="Peptidase_S8_His-AS"/>
</dbReference>
<dbReference type="InterPro" id="IPR036852">
    <property type="entry name" value="Peptidase_S8/S53_dom_sf"/>
</dbReference>
<dbReference type="GO" id="GO:0004252">
    <property type="term" value="F:serine-type endopeptidase activity"/>
    <property type="evidence" value="ECO:0007669"/>
    <property type="project" value="UniProtKB-UniRule"/>
</dbReference>
<dbReference type="PROSITE" id="PS51829">
    <property type="entry name" value="P_HOMO_B"/>
    <property type="match status" value="1"/>
</dbReference>
<dbReference type="SMART" id="SM00261">
    <property type="entry name" value="FU"/>
    <property type="match status" value="4"/>
</dbReference>
<dbReference type="PROSITE" id="PS00138">
    <property type="entry name" value="SUBTILASE_SER"/>
    <property type="match status" value="1"/>
</dbReference>
<dbReference type="Gene3D" id="3.40.50.200">
    <property type="entry name" value="Peptidase S8/S53 domain"/>
    <property type="match status" value="1"/>
</dbReference>
<keyword evidence="14" id="KW-1133">Transmembrane helix</keyword>
<keyword evidence="9" id="KW-0325">Glycoprotein</keyword>
<evidence type="ECO:0000256" key="12">
    <source>
        <dbReference type="RuleBase" id="RU003355"/>
    </source>
</evidence>
<evidence type="ECO:0000256" key="11">
    <source>
        <dbReference type="PROSITE-ProRule" id="PRU01240"/>
    </source>
</evidence>
<dbReference type="PROSITE" id="PS00136">
    <property type="entry name" value="SUBTILASE_ASP"/>
    <property type="match status" value="1"/>
</dbReference>
<dbReference type="PANTHER" id="PTHR42884">
    <property type="entry name" value="PROPROTEIN CONVERTASE SUBTILISIN/KEXIN-RELATED"/>
    <property type="match status" value="1"/>
</dbReference>
<dbReference type="OrthoDB" id="300641at2759"/>
<feature type="active site" description="Charge relay system" evidence="10 11">
    <location>
        <position position="205"/>
    </location>
</feature>
<keyword evidence="18" id="KW-1185">Reference proteome</keyword>
<dbReference type="InterPro" id="IPR010909">
    <property type="entry name" value="PLAC"/>
</dbReference>
<dbReference type="Pfam" id="PF14843">
    <property type="entry name" value="GF_recep_IV"/>
    <property type="match status" value="1"/>
</dbReference>
<dbReference type="Ensembl" id="ENSSFOT00015025137.2">
    <property type="protein sequence ID" value="ENSSFOP00015024864.2"/>
    <property type="gene ID" value="ENSSFOG00015015862.2"/>
</dbReference>
<dbReference type="PROSITE" id="PS51892">
    <property type="entry name" value="SUBTILASE"/>
    <property type="match status" value="1"/>
</dbReference>
<comment type="similarity">
    <text evidence="1 11 12">Belongs to the peptidase S8 family.</text>
</comment>
<keyword evidence="4" id="KW-0732">Signal</keyword>
<organism evidence="17 18">
    <name type="scientific">Scleropages formosus</name>
    <name type="common">Asian bonytongue</name>
    <name type="synonym">Osteoglossum formosum</name>
    <dbReference type="NCBI Taxonomy" id="113540"/>
    <lineage>
        <taxon>Eukaryota</taxon>
        <taxon>Metazoa</taxon>
        <taxon>Chordata</taxon>
        <taxon>Craniata</taxon>
        <taxon>Vertebrata</taxon>
        <taxon>Euteleostomi</taxon>
        <taxon>Actinopterygii</taxon>
        <taxon>Neopterygii</taxon>
        <taxon>Teleostei</taxon>
        <taxon>Osteoglossocephala</taxon>
        <taxon>Osteoglossomorpha</taxon>
        <taxon>Osteoglossiformes</taxon>
        <taxon>Osteoglossidae</taxon>
        <taxon>Scleropages</taxon>
    </lineage>
</organism>
<dbReference type="InterPro" id="IPR009030">
    <property type="entry name" value="Growth_fac_rcpt_cys_sf"/>
</dbReference>
<evidence type="ECO:0000313" key="18">
    <source>
        <dbReference type="Proteomes" id="UP000694397"/>
    </source>
</evidence>
<dbReference type="GO" id="GO:0009986">
    <property type="term" value="C:cell surface"/>
    <property type="evidence" value="ECO:0007669"/>
    <property type="project" value="TreeGrafter"/>
</dbReference>
<reference evidence="17 18" key="1">
    <citation type="submission" date="2019-04" db="EMBL/GenBank/DDBJ databases">
        <authorList>
            <consortium name="Wellcome Sanger Institute Data Sharing"/>
        </authorList>
    </citation>
    <scope>NUCLEOTIDE SEQUENCE [LARGE SCALE GENOMIC DNA]</scope>
</reference>
<accession>A0A8C9RW06</accession>